<dbReference type="EMBL" id="OU503047">
    <property type="protein sequence ID" value="CAI9772244.1"/>
    <property type="molecule type" value="Genomic_DNA"/>
</dbReference>
<evidence type="ECO:0000313" key="2">
    <source>
        <dbReference type="EMBL" id="CAI9772244.1"/>
    </source>
</evidence>
<dbReference type="Proteomes" id="UP000834106">
    <property type="component" value="Chromosome 12"/>
</dbReference>
<evidence type="ECO:0000256" key="1">
    <source>
        <dbReference type="SAM" id="MobiDB-lite"/>
    </source>
</evidence>
<evidence type="ECO:0000313" key="3">
    <source>
        <dbReference type="Proteomes" id="UP000834106"/>
    </source>
</evidence>
<name>A0AAD1ZMN0_9LAMI</name>
<protein>
    <submittedName>
        <fullName evidence="2">Uncharacterized protein</fullName>
    </submittedName>
</protein>
<gene>
    <name evidence="2" type="ORF">FPE_LOCUS19674</name>
</gene>
<proteinExistence type="predicted"/>
<organism evidence="2 3">
    <name type="scientific">Fraxinus pennsylvanica</name>
    <dbReference type="NCBI Taxonomy" id="56036"/>
    <lineage>
        <taxon>Eukaryota</taxon>
        <taxon>Viridiplantae</taxon>
        <taxon>Streptophyta</taxon>
        <taxon>Embryophyta</taxon>
        <taxon>Tracheophyta</taxon>
        <taxon>Spermatophyta</taxon>
        <taxon>Magnoliopsida</taxon>
        <taxon>eudicotyledons</taxon>
        <taxon>Gunneridae</taxon>
        <taxon>Pentapetalae</taxon>
        <taxon>asterids</taxon>
        <taxon>lamiids</taxon>
        <taxon>Lamiales</taxon>
        <taxon>Oleaceae</taxon>
        <taxon>Oleeae</taxon>
        <taxon>Fraxinus</taxon>
    </lineage>
</organism>
<keyword evidence="3" id="KW-1185">Reference proteome</keyword>
<dbReference type="PANTHER" id="PTHR34130">
    <property type="entry name" value="OS08G0243800 PROTEIN"/>
    <property type="match status" value="1"/>
</dbReference>
<sequence length="267" mass="29628">MPVQESLEETVQYSQRMKEYADEAEETLSLCDLPLYSTDGGVADWEEDLSTESNGGSSSTSSLEQDYFEFFSQDMSTYTIPLPPENIIFCGKIIPYKQPPFPAAKDSKLVETKKMRLQGKGLFWQKLNKNGTKSPPMEKNIEKKSLAILPESSNKMYGSNDMGKGKDFPVGKMSLLTSSSSGKARWYLLLFGITGFSTEMKFRDIKNRQSRRKSSPSPPMFQFRSGDDKVKSSRGSKGKGAWGLIRALSCGGGHLTDAVVTACHTKC</sequence>
<accession>A0AAD1ZMN0</accession>
<feature type="region of interest" description="Disordered" evidence="1">
    <location>
        <begin position="205"/>
        <end position="239"/>
    </location>
</feature>
<dbReference type="PANTHER" id="PTHR34130:SF3">
    <property type="entry name" value="DUF1645 FAMILY PROTEIN"/>
    <property type="match status" value="1"/>
</dbReference>
<reference evidence="2" key="1">
    <citation type="submission" date="2023-05" db="EMBL/GenBank/DDBJ databases">
        <authorList>
            <person name="Huff M."/>
        </authorList>
    </citation>
    <scope>NUCLEOTIDE SEQUENCE</scope>
</reference>
<dbReference type="AlphaFoldDB" id="A0AAD1ZMN0"/>